<evidence type="ECO:0008006" key="3">
    <source>
        <dbReference type="Google" id="ProtNLM"/>
    </source>
</evidence>
<comment type="caution">
    <text evidence="1">The sequence shown here is derived from an EMBL/GenBank/DDBJ whole genome shotgun (WGS) entry which is preliminary data.</text>
</comment>
<dbReference type="Proteomes" id="UP001429601">
    <property type="component" value="Unassembled WGS sequence"/>
</dbReference>
<gene>
    <name evidence="1" type="ORF">HBF26_07395</name>
</gene>
<dbReference type="RefSeq" id="WP_167124623.1">
    <property type="nucleotide sequence ID" value="NZ_JAAQQR010000003.1"/>
</dbReference>
<sequence>MWPLAIVLVIALYFMHIVTGVSSNEQHIQNVRESEGAASLFRSYDAAGASMIAANPALSGAIDSAHMNSALRDVHMDWAGTAGWCDRGVVNCSWGAIADSGQFYVYRNDLSEGTLLRSVYRDLLTWTSAPDQLGFKRGSNLLGADGIPLRGRTLPSSVQSTVPDGALLKIL</sequence>
<evidence type="ECO:0000313" key="2">
    <source>
        <dbReference type="Proteomes" id="UP001429601"/>
    </source>
</evidence>
<keyword evidence="2" id="KW-1185">Reference proteome</keyword>
<reference evidence="1 2" key="1">
    <citation type="journal article" date="2011" name="Curr. Microbiol.">
        <title>Luteibacter jiangsuensis sp. nov.: a methamidophos-degrading bacterium isolated from a methamidophos-manufacturing factory.</title>
        <authorList>
            <person name="Wang L."/>
            <person name="Wang G.L."/>
            <person name="Li S.P."/>
            <person name="Jiang J.D."/>
        </authorList>
    </citation>
    <scope>NUCLEOTIDE SEQUENCE [LARGE SCALE GENOMIC DNA]</scope>
    <source>
        <strain evidence="1 2">CGMCC 1.10133</strain>
    </source>
</reference>
<accession>A0ABX0Q363</accession>
<organism evidence="1 2">
    <name type="scientific">Luteibacter jiangsuensis</name>
    <dbReference type="NCBI Taxonomy" id="637577"/>
    <lineage>
        <taxon>Bacteria</taxon>
        <taxon>Pseudomonadati</taxon>
        <taxon>Pseudomonadota</taxon>
        <taxon>Gammaproteobacteria</taxon>
        <taxon>Lysobacterales</taxon>
        <taxon>Rhodanobacteraceae</taxon>
        <taxon>Luteibacter</taxon>
    </lineage>
</organism>
<name>A0ABX0Q363_9GAMM</name>
<dbReference type="EMBL" id="JAAQQR010000003">
    <property type="protein sequence ID" value="NID04706.1"/>
    <property type="molecule type" value="Genomic_DNA"/>
</dbReference>
<proteinExistence type="predicted"/>
<evidence type="ECO:0000313" key="1">
    <source>
        <dbReference type="EMBL" id="NID04706.1"/>
    </source>
</evidence>
<protein>
    <recommendedName>
        <fullName evidence="3">PilM protein</fullName>
    </recommendedName>
</protein>